<evidence type="ECO:0000313" key="3">
    <source>
        <dbReference type="EMBL" id="ATQ78286.1"/>
    </source>
</evidence>
<dbReference type="SUPFAM" id="SSF56563">
    <property type="entry name" value="Major capsid protein gp5"/>
    <property type="match status" value="1"/>
</dbReference>
<name>A0A2D2DTK1_9BURK</name>
<proteinExistence type="predicted"/>
<dbReference type="Proteomes" id="UP000229897">
    <property type="component" value="Chromosome"/>
</dbReference>
<dbReference type="OrthoDB" id="637859at2"/>
<dbReference type="AlphaFoldDB" id="A0A2D2DTK1"/>
<sequence length="389" mass="41941">MATEIEVKQELAKISDQVKEQGEKAMFEAKKAGDMSTETKGRVDELLVKQGELQAQLLEIQQKMARRGGTDDEGRVKTAGELVIGSTGLKEQMDGGWSKNSKITVSMKAITSLNASAGTGVVADRAPGVQLGPQRRMTVRDLISPGTTASNLYQYLQESGFTNAAATTAEGVRKPESSINFVLKNAQVVKIPHFIKASSEILSDFPALQSVIDEKLRYGLMLAEEAQLLKGSGVGNNLNGIYTQATGYVPPIVIASPTRIDVLRLALLQAELAEYPSTGICLHPTDWAAIELLKDTTGAYIFANPQSLAQPGLWGRPVVATQAMTVDQFLVGAFRMGAQVFDRQQAAVTIATENEDDFVNNLLTILAEERLALAVYRPEAFVKGDITPA</sequence>
<dbReference type="InterPro" id="IPR024455">
    <property type="entry name" value="Phage_capsid"/>
</dbReference>
<dbReference type="Pfam" id="PF05065">
    <property type="entry name" value="Phage_capsid"/>
    <property type="match status" value="1"/>
</dbReference>
<gene>
    <name evidence="3" type="ORF">CR152_30080</name>
</gene>
<evidence type="ECO:0000256" key="1">
    <source>
        <dbReference type="ARBA" id="ARBA00004328"/>
    </source>
</evidence>
<dbReference type="InterPro" id="IPR054612">
    <property type="entry name" value="Phage_capsid-like_C"/>
</dbReference>
<organism evidence="3 4">
    <name type="scientific">Massilia violaceinigra</name>
    <dbReference type="NCBI Taxonomy" id="2045208"/>
    <lineage>
        <taxon>Bacteria</taxon>
        <taxon>Pseudomonadati</taxon>
        <taxon>Pseudomonadota</taxon>
        <taxon>Betaproteobacteria</taxon>
        <taxon>Burkholderiales</taxon>
        <taxon>Oxalobacteraceae</taxon>
        <taxon>Telluria group</taxon>
        <taxon>Massilia</taxon>
    </lineage>
</organism>
<evidence type="ECO:0000313" key="4">
    <source>
        <dbReference type="Proteomes" id="UP000229897"/>
    </source>
</evidence>
<dbReference type="NCBIfam" id="TIGR01554">
    <property type="entry name" value="major_cap_HK97"/>
    <property type="match status" value="1"/>
</dbReference>
<keyword evidence="4" id="KW-1185">Reference proteome</keyword>
<evidence type="ECO:0000259" key="2">
    <source>
        <dbReference type="Pfam" id="PF05065"/>
    </source>
</evidence>
<accession>A0A2D2DTK1</accession>
<feature type="domain" description="Phage capsid-like C-terminal" evidence="2">
    <location>
        <begin position="120"/>
        <end position="385"/>
    </location>
</feature>
<dbReference type="EMBL" id="CP024608">
    <property type="protein sequence ID" value="ATQ78286.1"/>
    <property type="molecule type" value="Genomic_DNA"/>
</dbReference>
<protein>
    <submittedName>
        <fullName evidence="3">Phage major capsid protein</fullName>
    </submittedName>
</protein>
<reference evidence="3" key="1">
    <citation type="submission" date="2017-10" db="EMBL/GenBank/DDBJ databases">
        <title>Massilia psychrophilum sp. nov., a novel purple-pigmented bacterium isolated from Tianshan glacier, Xinjiang Municipality, China.</title>
        <authorList>
            <person name="Wang H."/>
        </authorList>
    </citation>
    <scope>NUCLEOTIDE SEQUENCE [LARGE SCALE GENOMIC DNA]</scope>
    <source>
        <strain evidence="3">B2</strain>
    </source>
</reference>
<comment type="subcellular location">
    <subcellularLocation>
        <location evidence="1">Virion</location>
    </subcellularLocation>
</comment>
<dbReference type="Gene3D" id="3.30.2320.10">
    <property type="entry name" value="hypothetical protein PF0899 domain"/>
    <property type="match status" value="1"/>
</dbReference>
<dbReference type="RefSeq" id="WP_099881171.1">
    <property type="nucleotide sequence ID" value="NZ_CP024608.1"/>
</dbReference>
<dbReference type="Gene3D" id="3.30.2400.10">
    <property type="entry name" value="Major capsid protein gp5"/>
    <property type="match status" value="1"/>
</dbReference>
<dbReference type="KEGG" id="mass:CR152_30080"/>